<dbReference type="InterPro" id="IPR006703">
    <property type="entry name" value="G_AIG1"/>
</dbReference>
<name>A0A2C9L8J4_BIOGL</name>
<dbReference type="Gene3D" id="3.40.50.300">
    <property type="entry name" value="P-loop containing nucleotide triphosphate hydrolases"/>
    <property type="match status" value="1"/>
</dbReference>
<organism evidence="5 6">
    <name type="scientific">Biomphalaria glabrata</name>
    <name type="common">Bloodfluke planorb</name>
    <name type="synonym">Freshwater snail</name>
    <dbReference type="NCBI Taxonomy" id="6526"/>
    <lineage>
        <taxon>Eukaryota</taxon>
        <taxon>Metazoa</taxon>
        <taxon>Spiralia</taxon>
        <taxon>Lophotrochozoa</taxon>
        <taxon>Mollusca</taxon>
        <taxon>Gastropoda</taxon>
        <taxon>Heterobranchia</taxon>
        <taxon>Euthyneura</taxon>
        <taxon>Panpulmonata</taxon>
        <taxon>Hygrophila</taxon>
        <taxon>Lymnaeoidea</taxon>
        <taxon>Planorbidae</taxon>
        <taxon>Biomphalaria</taxon>
    </lineage>
</organism>
<evidence type="ECO:0000256" key="2">
    <source>
        <dbReference type="ARBA" id="ARBA00022741"/>
    </source>
</evidence>
<dbReference type="InterPro" id="IPR027417">
    <property type="entry name" value="P-loop_NTPase"/>
</dbReference>
<dbReference type="PROSITE" id="PS51720">
    <property type="entry name" value="G_AIG1"/>
    <property type="match status" value="1"/>
</dbReference>
<dbReference type="InterPro" id="IPR045058">
    <property type="entry name" value="GIMA/IAN/Toc"/>
</dbReference>
<dbReference type="EnsemblMetazoa" id="BGLB028237-RA">
    <property type="protein sequence ID" value="BGLB028237-PA"/>
    <property type="gene ID" value="BGLB028237"/>
</dbReference>
<dbReference type="PANTHER" id="PTHR10903">
    <property type="entry name" value="GTPASE, IMAP FAMILY MEMBER-RELATED"/>
    <property type="match status" value="1"/>
</dbReference>
<accession>A0A2C9L8J4</accession>
<feature type="domain" description="AIG1-type G" evidence="4">
    <location>
        <begin position="8"/>
        <end position="222"/>
    </location>
</feature>
<dbReference type="VEuPathDB" id="VectorBase:BGLB028237"/>
<evidence type="ECO:0000313" key="5">
    <source>
        <dbReference type="EnsemblMetazoa" id="BGLB028237-PA"/>
    </source>
</evidence>
<dbReference type="OrthoDB" id="10061751at2759"/>
<evidence type="ECO:0000256" key="3">
    <source>
        <dbReference type="ARBA" id="ARBA00023134"/>
    </source>
</evidence>
<sequence>MSSVSPPINEITAILLGKTGNGKSATGNTLLGFDRFEVVHATSMTSITKIIHYESNTINGLKWNVYDTPGLMDSDRSVVEGINTAVDDMSKVMRICHERNHGGIVFLLIYNISSTFTAEDRKTYEILESIFGNRNFWNKCVLVLTKLDTLEGTFDEWLSSQRGSFTELKAKCGENVVAVCNRDNNDERRTMKRNTRDELQQVILRRARVAPSYTLNEFNSFENVRKNLVLQYELPSLETDYNRKINEIKEERLRVKSRRDREAVLQKIAILKDRIVEKDNGTGKLRTYMDSLDLEIQSTRDPWCVIL</sequence>
<dbReference type="KEGG" id="bgt:106079142"/>
<evidence type="ECO:0000256" key="1">
    <source>
        <dbReference type="ARBA" id="ARBA00008535"/>
    </source>
</evidence>
<dbReference type="GO" id="GO:0005525">
    <property type="term" value="F:GTP binding"/>
    <property type="evidence" value="ECO:0007669"/>
    <property type="project" value="UniProtKB-KW"/>
</dbReference>
<keyword evidence="3" id="KW-0342">GTP-binding</keyword>
<dbReference type="Pfam" id="PF04548">
    <property type="entry name" value="AIG1"/>
    <property type="match status" value="1"/>
</dbReference>
<dbReference type="VEuPathDB" id="VectorBase:BGLAX_042169"/>
<dbReference type="AlphaFoldDB" id="A0A2C9L8J4"/>
<dbReference type="RefSeq" id="XP_013095737.2">
    <property type="nucleotide sequence ID" value="XM_013240283.2"/>
</dbReference>
<dbReference type="STRING" id="6526.A0A2C9L8J4"/>
<gene>
    <name evidence="5" type="primary">106079142</name>
</gene>
<comment type="similarity">
    <text evidence="1">Belongs to the TRAFAC class TrmE-Era-EngA-EngB-Septin-like GTPase superfamily. AIG1/Toc34/Toc159-like paraseptin GTPase family. IAN subfamily.</text>
</comment>
<reference evidence="5" key="1">
    <citation type="submission" date="2020-05" db="UniProtKB">
        <authorList>
            <consortium name="EnsemblMetazoa"/>
        </authorList>
    </citation>
    <scope>IDENTIFICATION</scope>
    <source>
        <strain evidence="5">BB02</strain>
    </source>
</reference>
<dbReference type="SUPFAM" id="SSF52540">
    <property type="entry name" value="P-loop containing nucleoside triphosphate hydrolases"/>
    <property type="match status" value="1"/>
</dbReference>
<evidence type="ECO:0000313" key="6">
    <source>
        <dbReference type="Proteomes" id="UP000076420"/>
    </source>
</evidence>
<protein>
    <recommendedName>
        <fullName evidence="4">AIG1-type G domain-containing protein</fullName>
    </recommendedName>
</protein>
<evidence type="ECO:0000259" key="4">
    <source>
        <dbReference type="PROSITE" id="PS51720"/>
    </source>
</evidence>
<proteinExistence type="inferred from homology"/>
<dbReference type="Proteomes" id="UP000076420">
    <property type="component" value="Unassembled WGS sequence"/>
</dbReference>
<keyword evidence="2" id="KW-0547">Nucleotide-binding</keyword>
<dbReference type="PANTHER" id="PTHR10903:SF184">
    <property type="entry name" value="GTP-BINDING PROTEIN A"/>
    <property type="match status" value="1"/>
</dbReference>